<sequence>MRDWKLELVLRPPPPPNISLALSLRSWFVFSGSSRKISHPDPTRVKTFAVAQSVLPVSPVEIGGGTKPSCYFNPSCLPARRPVFYPNGFCLTNGVSFLQHYDPGLVVVMVNLAVGEQIPFQLLSSMMSWVWVAWKWSLIMPKMLPNGAVS</sequence>
<accession>A0A5N4D490</accession>
<organism evidence="1 2">
    <name type="scientific">Camelus dromedarius</name>
    <name type="common">Dromedary</name>
    <name type="synonym">Arabian camel</name>
    <dbReference type="NCBI Taxonomy" id="9838"/>
    <lineage>
        <taxon>Eukaryota</taxon>
        <taxon>Metazoa</taxon>
        <taxon>Chordata</taxon>
        <taxon>Craniata</taxon>
        <taxon>Vertebrata</taxon>
        <taxon>Euteleostomi</taxon>
        <taxon>Mammalia</taxon>
        <taxon>Eutheria</taxon>
        <taxon>Laurasiatheria</taxon>
        <taxon>Artiodactyla</taxon>
        <taxon>Tylopoda</taxon>
        <taxon>Camelidae</taxon>
        <taxon>Camelus</taxon>
    </lineage>
</organism>
<evidence type="ECO:0000313" key="1">
    <source>
        <dbReference type="EMBL" id="KAB1265836.1"/>
    </source>
</evidence>
<keyword evidence="2" id="KW-1185">Reference proteome</keyword>
<gene>
    <name evidence="1" type="ORF">Cadr_000019512</name>
</gene>
<dbReference type="AlphaFoldDB" id="A0A5N4D490"/>
<dbReference type="EMBL" id="JWIN03000016">
    <property type="protein sequence ID" value="KAB1265836.1"/>
    <property type="molecule type" value="Genomic_DNA"/>
</dbReference>
<comment type="caution">
    <text evidence="1">The sequence shown here is derived from an EMBL/GenBank/DDBJ whole genome shotgun (WGS) entry which is preliminary data.</text>
</comment>
<protein>
    <submittedName>
        <fullName evidence="1">Uncharacterized protein</fullName>
    </submittedName>
</protein>
<evidence type="ECO:0000313" key="2">
    <source>
        <dbReference type="Proteomes" id="UP000299084"/>
    </source>
</evidence>
<proteinExistence type="predicted"/>
<dbReference type="Proteomes" id="UP000299084">
    <property type="component" value="Unassembled WGS sequence"/>
</dbReference>
<reference evidence="1 2" key="1">
    <citation type="journal article" date="2019" name="Mol. Ecol. Resour.">
        <title>Improving Illumina assemblies with Hi-C and long reads: an example with the North African dromedary.</title>
        <authorList>
            <person name="Elbers J.P."/>
            <person name="Rogers M.F."/>
            <person name="Perelman P.L."/>
            <person name="Proskuryakova A.A."/>
            <person name="Serdyukova N.A."/>
            <person name="Johnson W.E."/>
            <person name="Horin P."/>
            <person name="Corander J."/>
            <person name="Murphy D."/>
            <person name="Burger P.A."/>
        </authorList>
    </citation>
    <scope>NUCLEOTIDE SEQUENCE [LARGE SCALE GENOMIC DNA]</scope>
    <source>
        <strain evidence="1">Drom800</strain>
        <tissue evidence="1">Blood</tissue>
    </source>
</reference>
<name>A0A5N4D490_CAMDR</name>